<dbReference type="Gene3D" id="2.160.20.110">
    <property type="match status" value="1"/>
</dbReference>
<protein>
    <recommendedName>
        <fullName evidence="2">Peptidase M26 N-terminal domain-containing protein</fullName>
    </recommendedName>
</protein>
<keyword evidence="1" id="KW-1133">Transmembrane helix</keyword>
<dbReference type="EMBL" id="JAOVQM010000002">
    <property type="protein sequence ID" value="MCV2231850.1"/>
    <property type="molecule type" value="Genomic_DNA"/>
</dbReference>
<dbReference type="Pfam" id="PF05342">
    <property type="entry name" value="Peptidase_M26_N"/>
    <property type="match status" value="1"/>
</dbReference>
<comment type="caution">
    <text evidence="3">The sequence shown here is derived from an EMBL/GenBank/DDBJ whole genome shotgun (WGS) entry which is preliminary data.</text>
</comment>
<evidence type="ECO:0000313" key="3">
    <source>
        <dbReference type="EMBL" id="MCV2231850.1"/>
    </source>
</evidence>
<feature type="transmembrane region" description="Helical" evidence="1">
    <location>
        <begin position="15"/>
        <end position="36"/>
    </location>
</feature>
<evidence type="ECO:0000256" key="1">
    <source>
        <dbReference type="SAM" id="Phobius"/>
    </source>
</evidence>
<sequence>MNDYDLSSIRRHIKYTYAFFQLQLFLSVCLIIIYGLPLFNPFFIFSQSVGIFIITITKLLKPNTLIKSRLTFWSIILLTLTSISTLSYLEYGVITISSAKQLERFSWNPSGTFELTKDIEIKSMDPYAENCLIRRFEGTLDGNNHQIQHLKTPLFCTIITGEIKNLYLVDVDIDLQTNGEIGGLSNYNNGVIENVHVSGSIKHDGSIGGLVGRSSKIIRRSSFSGTIYAPESGNVGGITGSNSGLIDQSYTEGSITAYMHVGGIAGHSFHGVIQNTYSHMDITCQMYVGGIVGSSSDTELSGLIVHGDITGATSVAVITPTYHDYDYDVLFTGRIYSDTYVVEENVLYYQNQSFTVPLTNQIQDSQMDTDFWTQTLGLDLTIYRIDNLYPKLIHNQV</sequence>
<organism evidence="3 4">
    <name type="scientific">Paracholeplasma manati</name>
    <dbReference type="NCBI Taxonomy" id="591373"/>
    <lineage>
        <taxon>Bacteria</taxon>
        <taxon>Bacillati</taxon>
        <taxon>Mycoplasmatota</taxon>
        <taxon>Mollicutes</taxon>
        <taxon>Acholeplasmatales</taxon>
        <taxon>Acholeplasmataceae</taxon>
        <taxon>Paracholeplasma</taxon>
    </lineage>
</organism>
<gene>
    <name evidence="3" type="ORF">N7548_03310</name>
</gene>
<reference evidence="3" key="1">
    <citation type="submission" date="2022-09" db="EMBL/GenBank/DDBJ databases">
        <title>Novel Mycoplasma species identified in domestic and wild animals.</title>
        <authorList>
            <person name="Volokhov D.V."/>
            <person name="Furtak V.A."/>
            <person name="Zagorodnyaya T.A."/>
        </authorList>
    </citation>
    <scope>NUCLEOTIDE SEQUENCE</scope>
    <source>
        <strain evidence="3">Oakley</strain>
    </source>
</reference>
<feature type="transmembrane region" description="Helical" evidence="1">
    <location>
        <begin position="72"/>
        <end position="94"/>
    </location>
</feature>
<dbReference type="Proteomes" id="UP001177160">
    <property type="component" value="Unassembled WGS sequence"/>
</dbReference>
<evidence type="ECO:0000313" key="4">
    <source>
        <dbReference type="Proteomes" id="UP001177160"/>
    </source>
</evidence>
<feature type="transmembrane region" description="Helical" evidence="1">
    <location>
        <begin position="42"/>
        <end position="60"/>
    </location>
</feature>
<feature type="domain" description="Peptidase M26 N-terminal" evidence="2">
    <location>
        <begin position="104"/>
        <end position="199"/>
    </location>
</feature>
<keyword evidence="1" id="KW-0812">Transmembrane</keyword>
<keyword evidence="1" id="KW-0472">Membrane</keyword>
<proteinExistence type="predicted"/>
<keyword evidence="4" id="KW-1185">Reference proteome</keyword>
<dbReference type="RefSeq" id="WP_263608003.1">
    <property type="nucleotide sequence ID" value="NZ_JAOVQM010000002.1"/>
</dbReference>
<accession>A0ABT2Y523</accession>
<dbReference type="InterPro" id="IPR008006">
    <property type="entry name" value="Peptidase_M26_N_dom"/>
</dbReference>
<evidence type="ECO:0000259" key="2">
    <source>
        <dbReference type="Pfam" id="PF05342"/>
    </source>
</evidence>
<name>A0ABT2Y523_9MOLU</name>